<reference evidence="2" key="1">
    <citation type="journal article" date="2019" name="bioRxiv">
        <title>The Genome of the Zebra Mussel, Dreissena polymorpha: A Resource for Invasive Species Research.</title>
        <authorList>
            <person name="McCartney M.A."/>
            <person name="Auch B."/>
            <person name="Kono T."/>
            <person name="Mallez S."/>
            <person name="Zhang Y."/>
            <person name="Obille A."/>
            <person name="Becker A."/>
            <person name="Abrahante J.E."/>
            <person name="Garbe J."/>
            <person name="Badalamenti J.P."/>
            <person name="Herman A."/>
            <person name="Mangelson H."/>
            <person name="Liachko I."/>
            <person name="Sullivan S."/>
            <person name="Sone E.D."/>
            <person name="Koren S."/>
            <person name="Silverstein K.A.T."/>
            <person name="Beckman K.B."/>
            <person name="Gohl D.M."/>
        </authorList>
    </citation>
    <scope>NUCLEOTIDE SEQUENCE</scope>
    <source>
        <strain evidence="2">Duluth1</strain>
        <tissue evidence="2">Whole animal</tissue>
    </source>
</reference>
<dbReference type="AlphaFoldDB" id="A0A9D4LQH3"/>
<evidence type="ECO:0000256" key="1">
    <source>
        <dbReference type="SAM" id="MobiDB-lite"/>
    </source>
</evidence>
<name>A0A9D4LQH3_DREPO</name>
<evidence type="ECO:0000313" key="2">
    <source>
        <dbReference type="EMBL" id="KAH3861927.1"/>
    </source>
</evidence>
<keyword evidence="3" id="KW-1185">Reference proteome</keyword>
<sequence>MPAKTKRTVRVGLRVKNRSSRAASSTDGDGEQQQRETVPRSRSRSLSPSQDLHPPPTENVPQKKRKASIALKEEQEVDMADWLKEHPMLCTMFFHSSGVQDLV</sequence>
<protein>
    <submittedName>
        <fullName evidence="2">Uncharacterized protein</fullName>
    </submittedName>
</protein>
<reference evidence="2" key="2">
    <citation type="submission" date="2020-11" db="EMBL/GenBank/DDBJ databases">
        <authorList>
            <person name="McCartney M.A."/>
            <person name="Auch B."/>
            <person name="Kono T."/>
            <person name="Mallez S."/>
            <person name="Becker A."/>
            <person name="Gohl D.M."/>
            <person name="Silverstein K.A.T."/>
            <person name="Koren S."/>
            <person name="Bechman K.B."/>
            <person name="Herman A."/>
            <person name="Abrahante J.E."/>
            <person name="Garbe J."/>
        </authorList>
    </citation>
    <scope>NUCLEOTIDE SEQUENCE</scope>
    <source>
        <strain evidence="2">Duluth1</strain>
        <tissue evidence="2">Whole animal</tissue>
    </source>
</reference>
<accession>A0A9D4LQH3</accession>
<proteinExistence type="predicted"/>
<organism evidence="2 3">
    <name type="scientific">Dreissena polymorpha</name>
    <name type="common">Zebra mussel</name>
    <name type="synonym">Mytilus polymorpha</name>
    <dbReference type="NCBI Taxonomy" id="45954"/>
    <lineage>
        <taxon>Eukaryota</taxon>
        <taxon>Metazoa</taxon>
        <taxon>Spiralia</taxon>
        <taxon>Lophotrochozoa</taxon>
        <taxon>Mollusca</taxon>
        <taxon>Bivalvia</taxon>
        <taxon>Autobranchia</taxon>
        <taxon>Heteroconchia</taxon>
        <taxon>Euheterodonta</taxon>
        <taxon>Imparidentia</taxon>
        <taxon>Neoheterodontei</taxon>
        <taxon>Myida</taxon>
        <taxon>Dreissenoidea</taxon>
        <taxon>Dreissenidae</taxon>
        <taxon>Dreissena</taxon>
    </lineage>
</organism>
<comment type="caution">
    <text evidence="2">The sequence shown here is derived from an EMBL/GenBank/DDBJ whole genome shotgun (WGS) entry which is preliminary data.</text>
</comment>
<feature type="region of interest" description="Disordered" evidence="1">
    <location>
        <begin position="1"/>
        <end position="67"/>
    </location>
</feature>
<dbReference type="Proteomes" id="UP000828390">
    <property type="component" value="Unassembled WGS sequence"/>
</dbReference>
<feature type="compositionally biased region" description="Basic residues" evidence="1">
    <location>
        <begin position="1"/>
        <end position="19"/>
    </location>
</feature>
<evidence type="ECO:0000313" key="3">
    <source>
        <dbReference type="Proteomes" id="UP000828390"/>
    </source>
</evidence>
<dbReference type="EMBL" id="JAIWYP010000002">
    <property type="protein sequence ID" value="KAH3861927.1"/>
    <property type="molecule type" value="Genomic_DNA"/>
</dbReference>
<gene>
    <name evidence="2" type="ORF">DPMN_024881</name>
</gene>